<comment type="caution">
    <text evidence="1">The sequence shown here is derived from an EMBL/GenBank/DDBJ whole genome shotgun (WGS) entry which is preliminary data.</text>
</comment>
<accession>A0A645FLE0</accession>
<name>A0A645FLE0_9ZZZZ</name>
<reference evidence="1" key="1">
    <citation type="submission" date="2019-08" db="EMBL/GenBank/DDBJ databases">
        <authorList>
            <person name="Kucharzyk K."/>
            <person name="Murdoch R.W."/>
            <person name="Higgins S."/>
            <person name="Loffler F."/>
        </authorList>
    </citation>
    <scope>NUCLEOTIDE SEQUENCE</scope>
</reference>
<proteinExistence type="predicted"/>
<dbReference type="AlphaFoldDB" id="A0A645FLE0"/>
<protein>
    <submittedName>
        <fullName evidence="1">Uncharacterized protein</fullName>
    </submittedName>
</protein>
<sequence length="229" mass="25895">MAERFRRAVRRLRHGCFRYRRTGWRCKGGGTRVGNQTAGEERAPRIGIGDRADRVARLNRREAFVERGSCLQGGGIGGEFVREHLRQAPLCALVKPRRDAEWCRHAAWRDLVGIRDAERIRRYGGVVVLERIFDEEFSVLENTRHALVRVPVVRVVRANEHDDYTRAVKLPNGDKTISAAVGAARLSADAEGTVAVALRIIRNQAVGVNEFQRLLSHIVWFNRIPRGGD</sequence>
<gene>
    <name evidence="1" type="ORF">SDC9_162558</name>
</gene>
<organism evidence="1">
    <name type="scientific">bioreactor metagenome</name>
    <dbReference type="NCBI Taxonomy" id="1076179"/>
    <lineage>
        <taxon>unclassified sequences</taxon>
        <taxon>metagenomes</taxon>
        <taxon>ecological metagenomes</taxon>
    </lineage>
</organism>
<dbReference type="EMBL" id="VSSQ01061940">
    <property type="protein sequence ID" value="MPN15228.1"/>
    <property type="molecule type" value="Genomic_DNA"/>
</dbReference>
<evidence type="ECO:0000313" key="1">
    <source>
        <dbReference type="EMBL" id="MPN15228.1"/>
    </source>
</evidence>